<dbReference type="Proteomes" id="UP000244066">
    <property type="component" value="Unassembled WGS sequence"/>
</dbReference>
<dbReference type="EMBL" id="NDWU01000004">
    <property type="protein sequence ID" value="PUA33758.1"/>
    <property type="molecule type" value="Genomic_DNA"/>
</dbReference>
<reference evidence="1 2" key="1">
    <citation type="submission" date="2017-04" db="EMBL/GenBank/DDBJ databases">
        <title>Draft Aigarchaeota genome from a New Zealand hot spring.</title>
        <authorList>
            <person name="Reysenbach A.-L."/>
            <person name="Donaho J.A."/>
            <person name="Gerhart J."/>
            <person name="Kelley J.F."/>
            <person name="Kouba K."/>
            <person name="Podar M."/>
            <person name="Stott M."/>
        </authorList>
    </citation>
    <scope>NUCLEOTIDE SEQUENCE [LARGE SCALE GENOMIC DNA]</scope>
    <source>
        <strain evidence="1">NZ13_MG1</strain>
    </source>
</reference>
<name>A0A2R7Y894_9ARCH</name>
<comment type="caution">
    <text evidence="1">The sequence shown here is derived from an EMBL/GenBank/DDBJ whole genome shotgun (WGS) entry which is preliminary data.</text>
</comment>
<protein>
    <submittedName>
        <fullName evidence="1">Uncharacterized protein</fullName>
    </submittedName>
</protein>
<gene>
    <name evidence="1" type="ORF">B9J98_02105</name>
</gene>
<accession>A0A2R7Y894</accession>
<dbReference type="AlphaFoldDB" id="A0A2R7Y894"/>
<evidence type="ECO:0000313" key="2">
    <source>
        <dbReference type="Proteomes" id="UP000244066"/>
    </source>
</evidence>
<sequence>MTRIETKTTLEKFRRFLISNSCASFIPKEYMEDPTIFPERDPSEGAIYVEAVSKVPVDQIRNVRFVKVADVLGVLYSSKSGNTNLKWRQTKGNVGKLTGYASPNSIVNLLQTGILTPSQIKQMLSTLRSYQQGSEREEA</sequence>
<evidence type="ECO:0000313" key="1">
    <source>
        <dbReference type="EMBL" id="PUA33758.1"/>
    </source>
</evidence>
<proteinExistence type="predicted"/>
<organism evidence="1 2">
    <name type="scientific">Candidatus Terraquivivens tikiterensis</name>
    <dbReference type="NCBI Taxonomy" id="1980982"/>
    <lineage>
        <taxon>Archaea</taxon>
        <taxon>Nitrososphaerota</taxon>
        <taxon>Candidatus Wolframiiraptoraceae</taxon>
        <taxon>Candidatus Terraquivivens</taxon>
    </lineage>
</organism>